<dbReference type="InterPro" id="IPR029052">
    <property type="entry name" value="Metallo-depent_PP-like"/>
</dbReference>
<evidence type="ECO:0000256" key="2">
    <source>
        <dbReference type="RuleBase" id="RU361203"/>
    </source>
</evidence>
<feature type="domain" description="Purple acid phosphatase N-terminal" evidence="5">
    <location>
        <begin position="213"/>
        <end position="315"/>
    </location>
</feature>
<comment type="similarity">
    <text evidence="2">Belongs to the metallophosphoesterase superfamily. Purple acid phosphatase family.</text>
</comment>
<reference evidence="6 7" key="1">
    <citation type="submission" date="2015-12" db="EMBL/GenBank/DDBJ databases">
        <title>Dictyostelia acquired genes for synthesis and detection of signals that induce cell-type specialization by lateral gene transfer from prokaryotes.</title>
        <authorList>
            <person name="Gloeckner G."/>
            <person name="Schaap P."/>
        </authorList>
    </citation>
    <scope>NUCLEOTIDE SEQUENCE [LARGE SCALE GENOMIC DNA]</scope>
    <source>
        <strain evidence="6 7">TK</strain>
    </source>
</reference>
<dbReference type="EMBL" id="LODT01000037">
    <property type="protein sequence ID" value="KYQ90293.1"/>
    <property type="molecule type" value="Genomic_DNA"/>
</dbReference>
<comment type="catalytic activity">
    <reaction evidence="2">
        <text>a phosphate monoester + H2O = an alcohol + phosphate</text>
        <dbReference type="Rhea" id="RHEA:15017"/>
        <dbReference type="ChEBI" id="CHEBI:15377"/>
        <dbReference type="ChEBI" id="CHEBI:30879"/>
        <dbReference type="ChEBI" id="CHEBI:43474"/>
        <dbReference type="ChEBI" id="CHEBI:67140"/>
        <dbReference type="EC" id="3.1.3.2"/>
    </reaction>
</comment>
<evidence type="ECO:0000259" key="4">
    <source>
        <dbReference type="Pfam" id="PF00149"/>
    </source>
</evidence>
<keyword evidence="3" id="KW-0812">Transmembrane</keyword>
<dbReference type="InterPro" id="IPR039331">
    <property type="entry name" value="PAPs-like"/>
</dbReference>
<dbReference type="SUPFAM" id="SSF56300">
    <property type="entry name" value="Metallo-dependent phosphatases"/>
    <property type="match status" value="1"/>
</dbReference>
<evidence type="ECO:0000256" key="3">
    <source>
        <dbReference type="SAM" id="Phobius"/>
    </source>
</evidence>
<proteinExistence type="inferred from homology"/>
<dbReference type="Gene3D" id="3.60.21.10">
    <property type="match status" value="1"/>
</dbReference>
<evidence type="ECO:0000259" key="5">
    <source>
        <dbReference type="Pfam" id="PF16656"/>
    </source>
</evidence>
<keyword evidence="3" id="KW-0472">Membrane</keyword>
<evidence type="ECO:0000313" key="6">
    <source>
        <dbReference type="EMBL" id="KYQ90293.1"/>
    </source>
</evidence>
<dbReference type="Proteomes" id="UP000076078">
    <property type="component" value="Unassembled WGS sequence"/>
</dbReference>
<dbReference type="SUPFAM" id="SSF49363">
    <property type="entry name" value="Purple acid phosphatase, N-terminal domain"/>
    <property type="match status" value="1"/>
</dbReference>
<dbReference type="EC" id="3.1.3.2" evidence="2"/>
<feature type="transmembrane region" description="Helical" evidence="3">
    <location>
        <begin position="81"/>
        <end position="104"/>
    </location>
</feature>
<keyword evidence="1" id="KW-0732">Signal</keyword>
<organism evidence="6 7">
    <name type="scientific">Tieghemostelium lacteum</name>
    <name type="common">Slime mold</name>
    <name type="synonym">Dictyostelium lacteum</name>
    <dbReference type="NCBI Taxonomy" id="361077"/>
    <lineage>
        <taxon>Eukaryota</taxon>
        <taxon>Amoebozoa</taxon>
        <taxon>Evosea</taxon>
        <taxon>Eumycetozoa</taxon>
        <taxon>Dictyostelia</taxon>
        <taxon>Dictyosteliales</taxon>
        <taxon>Raperosteliaceae</taxon>
        <taxon>Tieghemostelium</taxon>
    </lineage>
</organism>
<dbReference type="InParanoid" id="A0A151Z8J6"/>
<dbReference type="GO" id="GO:0003993">
    <property type="term" value="F:acid phosphatase activity"/>
    <property type="evidence" value="ECO:0007669"/>
    <property type="project" value="UniProtKB-EC"/>
</dbReference>
<feature type="transmembrane region" description="Helical" evidence="3">
    <location>
        <begin position="164"/>
        <end position="184"/>
    </location>
</feature>
<evidence type="ECO:0000256" key="1">
    <source>
        <dbReference type="ARBA" id="ARBA00022729"/>
    </source>
</evidence>
<feature type="transmembrane region" description="Helical" evidence="3">
    <location>
        <begin position="110"/>
        <end position="130"/>
    </location>
</feature>
<evidence type="ECO:0000313" key="7">
    <source>
        <dbReference type="Proteomes" id="UP000076078"/>
    </source>
</evidence>
<dbReference type="OMA" id="MYPTIRE"/>
<dbReference type="Pfam" id="PF00149">
    <property type="entry name" value="Metallophos"/>
    <property type="match status" value="1"/>
</dbReference>
<dbReference type="Pfam" id="PF16656">
    <property type="entry name" value="Pur_ac_phosph_N"/>
    <property type="match status" value="1"/>
</dbReference>
<feature type="transmembrane region" description="Helical" evidence="3">
    <location>
        <begin position="12"/>
        <end position="32"/>
    </location>
</feature>
<sequence>MALSVEEKTILAVGCITGGFLLIFLIYSYIVYKLGWRSIQEYGGGLQMKDLLKKDKNQGAHLNEIPSEKIKFVEYGGKGHFVASLVLSLLVFVFFELLILTLVMFDHIHVAGGIIIMLIVSFVYWGTFIVQPSKSLIQETILERPLSKWSIRFGKKINNIKHTYGYWIGYAILVLAIVAANILLEGTCENNLEIVSTRIFRKYQSPSCPEGVPCLVYLTLTETPHQSIYVNYHSSNPSEVGTFCIHSTFPGIPDNFSRVDDSLTKMTIGSSFKMDIEVRRNVHYVLLENLDPSTVYYFRCGTVTYGFSSERKFQTLSVNSTSGYSFVVGGDMDSTETSMVISEIAARQEPQFALLGGDLAYDRAQLTCYRLVDKWLDMYQTKMITPQGFTIPMVATIGNHEVIGDFDATPQRIPFFTKYFAQSNYIKQTNQLSQIEDRLTYGYVNIGGPNGTVIFNLDSGHSASMTTQKEWMQDVLESNVTSPQFKFAIYHVPMYPTIRTYENTHSTAVRSNWLSYFDEISMTVGFENHDHAYKRTYPMINGVQNPNGTVYIGDGAWGVTARPAPDQRFYQVLTKSLNYVTYVKVSPTNKTVTFQSFSKDGNIFDEGVMEYK</sequence>
<keyword evidence="2" id="KW-0378">Hydrolase</keyword>
<name>A0A151Z8J6_TIELA</name>
<keyword evidence="7" id="KW-1185">Reference proteome</keyword>
<dbReference type="InterPro" id="IPR004843">
    <property type="entry name" value="Calcineurin-like_PHP"/>
</dbReference>
<dbReference type="AlphaFoldDB" id="A0A151Z8J6"/>
<dbReference type="PANTHER" id="PTHR22953:SF109">
    <property type="entry name" value="PURPLE ACID PHOSPHATASE"/>
    <property type="match status" value="1"/>
</dbReference>
<gene>
    <name evidence="6" type="ORF">DLAC_08896</name>
</gene>
<dbReference type="OrthoDB" id="45007at2759"/>
<keyword evidence="3" id="KW-1133">Transmembrane helix</keyword>
<dbReference type="STRING" id="361077.A0A151Z8J6"/>
<accession>A0A151Z8J6</accession>
<protein>
    <recommendedName>
        <fullName evidence="2">Purple acid phosphatase</fullName>
        <ecNumber evidence="2">3.1.3.2</ecNumber>
    </recommendedName>
</protein>
<comment type="caution">
    <text evidence="6">The sequence shown here is derived from an EMBL/GenBank/DDBJ whole genome shotgun (WGS) entry which is preliminary data.</text>
</comment>
<dbReference type="InterPro" id="IPR008963">
    <property type="entry name" value="Purple_acid_Pase-like_N"/>
</dbReference>
<dbReference type="InterPro" id="IPR015914">
    <property type="entry name" value="PAPs_N"/>
</dbReference>
<dbReference type="Gene3D" id="2.60.40.380">
    <property type="entry name" value="Purple acid phosphatase-like, N-terminal"/>
    <property type="match status" value="1"/>
</dbReference>
<dbReference type="PANTHER" id="PTHR22953">
    <property type="entry name" value="ACID PHOSPHATASE RELATED"/>
    <property type="match status" value="1"/>
</dbReference>
<dbReference type="GO" id="GO:0046872">
    <property type="term" value="F:metal ion binding"/>
    <property type="evidence" value="ECO:0007669"/>
    <property type="project" value="InterPro"/>
</dbReference>
<feature type="domain" description="Calcineurin-like phosphoesterase" evidence="4">
    <location>
        <begin position="340"/>
        <end position="514"/>
    </location>
</feature>